<evidence type="ECO:0000256" key="1">
    <source>
        <dbReference type="SAM" id="MobiDB-lite"/>
    </source>
</evidence>
<name>A0A4Y2GAC4_ARAVE</name>
<comment type="caution">
    <text evidence="2">The sequence shown here is derived from an EMBL/GenBank/DDBJ whole genome shotgun (WGS) entry which is preliminary data.</text>
</comment>
<protein>
    <submittedName>
        <fullName evidence="2">Uncharacterized protein</fullName>
    </submittedName>
</protein>
<evidence type="ECO:0000313" key="2">
    <source>
        <dbReference type="EMBL" id="GBM49665.1"/>
    </source>
</evidence>
<organism evidence="2 3">
    <name type="scientific">Araneus ventricosus</name>
    <name type="common">Orbweaver spider</name>
    <name type="synonym">Epeira ventricosa</name>
    <dbReference type="NCBI Taxonomy" id="182803"/>
    <lineage>
        <taxon>Eukaryota</taxon>
        <taxon>Metazoa</taxon>
        <taxon>Ecdysozoa</taxon>
        <taxon>Arthropoda</taxon>
        <taxon>Chelicerata</taxon>
        <taxon>Arachnida</taxon>
        <taxon>Araneae</taxon>
        <taxon>Araneomorphae</taxon>
        <taxon>Entelegynae</taxon>
        <taxon>Araneoidea</taxon>
        <taxon>Araneidae</taxon>
        <taxon>Araneus</taxon>
    </lineage>
</organism>
<dbReference type="AlphaFoldDB" id="A0A4Y2GAC4"/>
<sequence>MTYVFITYKYPYPSSIKQTSLASLAEYPLSKKLATSNHDHSDFTVEYFGYHLEQLSIAESVAENDLEFVAFDVMVVESGGETHVEGGTVSDHDGLGPAVVGEEQASGVG</sequence>
<evidence type="ECO:0000313" key="3">
    <source>
        <dbReference type="Proteomes" id="UP000499080"/>
    </source>
</evidence>
<dbReference type="EMBL" id="BGPR01001267">
    <property type="protein sequence ID" value="GBM49665.1"/>
    <property type="molecule type" value="Genomic_DNA"/>
</dbReference>
<proteinExistence type="predicted"/>
<dbReference type="Proteomes" id="UP000499080">
    <property type="component" value="Unassembled WGS sequence"/>
</dbReference>
<accession>A0A4Y2GAC4</accession>
<feature type="compositionally biased region" description="Basic and acidic residues" evidence="1">
    <location>
        <begin position="82"/>
        <end position="94"/>
    </location>
</feature>
<keyword evidence="3" id="KW-1185">Reference proteome</keyword>
<gene>
    <name evidence="2" type="ORF">AVEN_262468_1</name>
</gene>
<reference evidence="2 3" key="1">
    <citation type="journal article" date="2019" name="Sci. Rep.">
        <title>Orb-weaving spider Araneus ventricosus genome elucidates the spidroin gene catalogue.</title>
        <authorList>
            <person name="Kono N."/>
            <person name="Nakamura H."/>
            <person name="Ohtoshi R."/>
            <person name="Moran D.A.P."/>
            <person name="Shinohara A."/>
            <person name="Yoshida Y."/>
            <person name="Fujiwara M."/>
            <person name="Mori M."/>
            <person name="Tomita M."/>
            <person name="Arakawa K."/>
        </authorList>
    </citation>
    <scope>NUCLEOTIDE SEQUENCE [LARGE SCALE GENOMIC DNA]</scope>
</reference>
<feature type="region of interest" description="Disordered" evidence="1">
    <location>
        <begin position="82"/>
        <end position="109"/>
    </location>
</feature>